<name>A0A4Y2QPD9_ARAVE</name>
<sequence>MATDYSILEDELRNQLSDLKRDLHMRRVRTLSRKQSGLAKIVVQRKQIELLMKQISKLEPTVSMLYSTHHHLRDNQMKGYLIYLLQLKEYYSREVETKKEIIRQREEQLSFFNYHKCMNYFFRTLFTRNISAECEVDLFRKRSVMNVSTNFRALGYSNVVPVRTATGNFSDYGHTKKPT</sequence>
<gene>
    <name evidence="1" type="ORF">AVEN_217794_1</name>
</gene>
<accession>A0A4Y2QPD9</accession>
<dbReference type="Proteomes" id="UP000499080">
    <property type="component" value="Unassembled WGS sequence"/>
</dbReference>
<evidence type="ECO:0000313" key="1">
    <source>
        <dbReference type="EMBL" id="GBN65156.1"/>
    </source>
</evidence>
<dbReference type="OrthoDB" id="6426269at2759"/>
<protein>
    <submittedName>
        <fullName evidence="1">Uncharacterized protein</fullName>
    </submittedName>
</protein>
<dbReference type="AlphaFoldDB" id="A0A4Y2QPD9"/>
<keyword evidence="2" id="KW-1185">Reference proteome</keyword>
<dbReference type="EMBL" id="BGPR01014426">
    <property type="protein sequence ID" value="GBN65156.1"/>
    <property type="molecule type" value="Genomic_DNA"/>
</dbReference>
<evidence type="ECO:0000313" key="2">
    <source>
        <dbReference type="Proteomes" id="UP000499080"/>
    </source>
</evidence>
<proteinExistence type="predicted"/>
<reference evidence="1 2" key="1">
    <citation type="journal article" date="2019" name="Sci. Rep.">
        <title>Orb-weaving spider Araneus ventricosus genome elucidates the spidroin gene catalogue.</title>
        <authorList>
            <person name="Kono N."/>
            <person name="Nakamura H."/>
            <person name="Ohtoshi R."/>
            <person name="Moran D.A.P."/>
            <person name="Shinohara A."/>
            <person name="Yoshida Y."/>
            <person name="Fujiwara M."/>
            <person name="Mori M."/>
            <person name="Tomita M."/>
            <person name="Arakawa K."/>
        </authorList>
    </citation>
    <scope>NUCLEOTIDE SEQUENCE [LARGE SCALE GENOMIC DNA]</scope>
</reference>
<comment type="caution">
    <text evidence="1">The sequence shown here is derived from an EMBL/GenBank/DDBJ whole genome shotgun (WGS) entry which is preliminary data.</text>
</comment>
<organism evidence="1 2">
    <name type="scientific">Araneus ventricosus</name>
    <name type="common">Orbweaver spider</name>
    <name type="synonym">Epeira ventricosa</name>
    <dbReference type="NCBI Taxonomy" id="182803"/>
    <lineage>
        <taxon>Eukaryota</taxon>
        <taxon>Metazoa</taxon>
        <taxon>Ecdysozoa</taxon>
        <taxon>Arthropoda</taxon>
        <taxon>Chelicerata</taxon>
        <taxon>Arachnida</taxon>
        <taxon>Araneae</taxon>
        <taxon>Araneomorphae</taxon>
        <taxon>Entelegynae</taxon>
        <taxon>Araneoidea</taxon>
        <taxon>Araneidae</taxon>
        <taxon>Araneus</taxon>
    </lineage>
</organism>